<feature type="transmembrane region" description="Helical" evidence="1">
    <location>
        <begin position="5"/>
        <end position="27"/>
    </location>
</feature>
<evidence type="ECO:0000313" key="2">
    <source>
        <dbReference type="EMBL" id="SDG24222.1"/>
    </source>
</evidence>
<dbReference type="Proteomes" id="UP000198641">
    <property type="component" value="Unassembled WGS sequence"/>
</dbReference>
<evidence type="ECO:0008006" key="4">
    <source>
        <dbReference type="Google" id="ProtNLM"/>
    </source>
</evidence>
<dbReference type="STRING" id="284577.SAMN05216571_10730"/>
<feature type="transmembrane region" description="Helical" evidence="1">
    <location>
        <begin position="65"/>
        <end position="86"/>
    </location>
</feature>
<protein>
    <recommendedName>
        <fullName evidence="4">Transmembrane protein</fullName>
    </recommendedName>
</protein>
<dbReference type="RefSeq" id="WP_340147968.1">
    <property type="nucleotide sequence ID" value="NZ_FNCI01000007.1"/>
</dbReference>
<proteinExistence type="predicted"/>
<organism evidence="2 3">
    <name type="scientific">Onishia taeanensis</name>
    <dbReference type="NCBI Taxonomy" id="284577"/>
    <lineage>
        <taxon>Bacteria</taxon>
        <taxon>Pseudomonadati</taxon>
        <taxon>Pseudomonadota</taxon>
        <taxon>Gammaproteobacteria</taxon>
        <taxon>Oceanospirillales</taxon>
        <taxon>Halomonadaceae</taxon>
        <taxon>Onishia</taxon>
    </lineage>
</organism>
<gene>
    <name evidence="2" type="ORF">SAMN05216571_10730</name>
</gene>
<keyword evidence="1" id="KW-1133">Transmembrane helix</keyword>
<dbReference type="AlphaFoldDB" id="A0A1G7SMT7"/>
<evidence type="ECO:0000256" key="1">
    <source>
        <dbReference type="SAM" id="Phobius"/>
    </source>
</evidence>
<keyword evidence="1" id="KW-0472">Membrane</keyword>
<keyword evidence="1" id="KW-0812">Transmembrane</keyword>
<evidence type="ECO:0000313" key="3">
    <source>
        <dbReference type="Proteomes" id="UP000198641"/>
    </source>
</evidence>
<dbReference type="EMBL" id="FNCI01000007">
    <property type="protein sequence ID" value="SDG24222.1"/>
    <property type="molecule type" value="Genomic_DNA"/>
</dbReference>
<name>A0A1G7SMT7_9GAMM</name>
<accession>A0A1G7SMT7</accession>
<sequence>MTRRLLLRIGLILLILPVFVLLGLYFLELGDVRDCVLDGGHWDYLDGVCRDTPQPFVPWVVRAPWLVNGSLALSMLGLGLTMAGLYSKKR</sequence>
<reference evidence="2 3" key="1">
    <citation type="submission" date="2016-10" db="EMBL/GenBank/DDBJ databases">
        <authorList>
            <person name="de Groot N.N."/>
        </authorList>
    </citation>
    <scope>NUCLEOTIDE SEQUENCE [LARGE SCALE GENOMIC DNA]</scope>
    <source>
        <strain evidence="2 3">BH539</strain>
    </source>
</reference>
<keyword evidence="3" id="KW-1185">Reference proteome</keyword>